<evidence type="ECO:0000259" key="1">
    <source>
        <dbReference type="PROSITE" id="PS50011"/>
    </source>
</evidence>
<keyword evidence="2" id="KW-0723">Serine/threonine-protein kinase</keyword>
<dbReference type="SMART" id="SM00220">
    <property type="entry name" value="S_TKc"/>
    <property type="match status" value="1"/>
</dbReference>
<dbReference type="Pfam" id="PF00069">
    <property type="entry name" value="Pkinase"/>
    <property type="match status" value="1"/>
</dbReference>
<keyword evidence="3" id="KW-1185">Reference proteome</keyword>
<name>D5VQM3_METIM</name>
<keyword evidence="2" id="KW-0808">Transferase</keyword>
<gene>
    <name evidence="2" type="ordered locus">Metin_0205</name>
</gene>
<evidence type="ECO:0000313" key="2">
    <source>
        <dbReference type="EMBL" id="ADG12876.1"/>
    </source>
</evidence>
<dbReference type="GO" id="GO:0004674">
    <property type="term" value="F:protein serine/threonine kinase activity"/>
    <property type="evidence" value="ECO:0007669"/>
    <property type="project" value="UniProtKB-KW"/>
</dbReference>
<sequence length="205" mass="23720">MNLVDEKVLKEIEKKVKIIDVIGKGHRGIVFKGIYKGKLVAVKVMRKDSPKNTIRHEAEILKMLEEYKFSPKVYFYSDIYLVMEYINGVELKKIINSLSKEEILKVVEQILKISLRLDSLGIEHGEIQGGRHFLVAKDRVYIIDFDKSRVKRTTKNFTSAISLLFGDNLIANRVKEALNLEEEDILFIRRLAKLYKRSGNYGTKS</sequence>
<dbReference type="PROSITE" id="PS50011">
    <property type="entry name" value="PROTEIN_KINASE_DOM"/>
    <property type="match status" value="1"/>
</dbReference>
<dbReference type="InterPro" id="IPR000719">
    <property type="entry name" value="Prot_kinase_dom"/>
</dbReference>
<dbReference type="Proteomes" id="UP000002061">
    <property type="component" value="Chromosome"/>
</dbReference>
<dbReference type="KEGG" id="mif:Metin_0205"/>
<proteinExistence type="predicted"/>
<dbReference type="STRING" id="573063.Metin_0205"/>
<dbReference type="HOGENOM" id="CLU_095575_1_0_2"/>
<dbReference type="Gene3D" id="1.10.510.10">
    <property type="entry name" value="Transferase(Phosphotransferase) domain 1"/>
    <property type="match status" value="1"/>
</dbReference>
<dbReference type="SUPFAM" id="SSF56112">
    <property type="entry name" value="Protein kinase-like (PK-like)"/>
    <property type="match status" value="1"/>
</dbReference>
<dbReference type="EMBL" id="CP002009">
    <property type="protein sequence ID" value="ADG12876.1"/>
    <property type="molecule type" value="Genomic_DNA"/>
</dbReference>
<dbReference type="InterPro" id="IPR052396">
    <property type="entry name" value="Meiotic_Drive_Suppr_Kinase"/>
</dbReference>
<dbReference type="eggNOG" id="arCOG01182">
    <property type="taxonomic scope" value="Archaea"/>
</dbReference>
<protein>
    <submittedName>
        <fullName evidence="2">Serine/threonine protein kinase</fullName>
    </submittedName>
</protein>
<evidence type="ECO:0000313" key="3">
    <source>
        <dbReference type="Proteomes" id="UP000002061"/>
    </source>
</evidence>
<dbReference type="PANTHER" id="PTHR37171">
    <property type="entry name" value="SERINE/THREONINE-PROTEIN KINASE YRZF-RELATED"/>
    <property type="match status" value="1"/>
</dbReference>
<dbReference type="AlphaFoldDB" id="D5VQM3"/>
<accession>D5VQM3</accession>
<feature type="domain" description="Protein kinase" evidence="1">
    <location>
        <begin position="16"/>
        <end position="205"/>
    </location>
</feature>
<keyword evidence="2" id="KW-0418">Kinase</keyword>
<dbReference type="PANTHER" id="PTHR37171:SF1">
    <property type="entry name" value="SERINE_THREONINE-PROTEIN KINASE YRZF-RELATED"/>
    <property type="match status" value="1"/>
</dbReference>
<dbReference type="InterPro" id="IPR011009">
    <property type="entry name" value="Kinase-like_dom_sf"/>
</dbReference>
<reference evidence="2" key="1">
    <citation type="submission" date="2010-04" db="EMBL/GenBank/DDBJ databases">
        <title>Complete sequence of Methanocaldococcus infernus ME.</title>
        <authorList>
            <consortium name="US DOE Joint Genome Institute"/>
            <person name="Lucas S."/>
            <person name="Copeland A."/>
            <person name="Lapidus A."/>
            <person name="Cheng J.-F."/>
            <person name="Bruce D."/>
            <person name="Goodwin L."/>
            <person name="Pitluck S."/>
            <person name="Munk A.C."/>
            <person name="Detter J.C."/>
            <person name="Han C."/>
            <person name="Tapia R."/>
            <person name="Land M."/>
            <person name="Hauser L."/>
            <person name="Kyrpides N."/>
            <person name="Mikhailova N."/>
            <person name="Sieprawska-Lupa M."/>
            <person name="Whitman W.B."/>
            <person name="Woyke T."/>
        </authorList>
    </citation>
    <scope>NUCLEOTIDE SEQUENCE [LARGE SCALE GENOMIC DNA]</scope>
    <source>
        <strain evidence="2">ME</strain>
    </source>
</reference>
<organism evidence="2 3">
    <name type="scientific">Methanocaldococcus infernus (strain DSM 11812 / JCM 15783 / ME)</name>
    <dbReference type="NCBI Taxonomy" id="573063"/>
    <lineage>
        <taxon>Archaea</taxon>
        <taxon>Methanobacteriati</taxon>
        <taxon>Methanobacteriota</taxon>
        <taxon>Methanomada group</taxon>
        <taxon>Methanococci</taxon>
        <taxon>Methanococcales</taxon>
        <taxon>Methanocaldococcaceae</taxon>
        <taxon>Methanocaldococcus</taxon>
    </lineage>
</organism>
<dbReference type="GO" id="GO:0005524">
    <property type="term" value="F:ATP binding"/>
    <property type="evidence" value="ECO:0007669"/>
    <property type="project" value="InterPro"/>
</dbReference>